<dbReference type="AlphaFoldDB" id="A0AAE0PEB6"/>
<reference evidence="2" key="1">
    <citation type="journal article" date="2023" name="Mol. Phylogenet. Evol.">
        <title>Genome-scale phylogeny and comparative genomics of the fungal order Sordariales.</title>
        <authorList>
            <person name="Hensen N."/>
            <person name="Bonometti L."/>
            <person name="Westerberg I."/>
            <person name="Brannstrom I.O."/>
            <person name="Guillou S."/>
            <person name="Cros-Aarteil S."/>
            <person name="Calhoun S."/>
            <person name="Haridas S."/>
            <person name="Kuo A."/>
            <person name="Mondo S."/>
            <person name="Pangilinan J."/>
            <person name="Riley R."/>
            <person name="LaButti K."/>
            <person name="Andreopoulos B."/>
            <person name="Lipzen A."/>
            <person name="Chen C."/>
            <person name="Yan M."/>
            <person name="Daum C."/>
            <person name="Ng V."/>
            <person name="Clum A."/>
            <person name="Steindorff A."/>
            <person name="Ohm R.A."/>
            <person name="Martin F."/>
            <person name="Silar P."/>
            <person name="Natvig D.O."/>
            <person name="Lalanne C."/>
            <person name="Gautier V."/>
            <person name="Ament-Velasquez S.L."/>
            <person name="Kruys A."/>
            <person name="Hutchinson M.I."/>
            <person name="Powell A.J."/>
            <person name="Barry K."/>
            <person name="Miller A.N."/>
            <person name="Grigoriev I.V."/>
            <person name="Debuchy R."/>
            <person name="Gladieux P."/>
            <person name="Hiltunen Thoren M."/>
            <person name="Johannesson H."/>
        </authorList>
    </citation>
    <scope>NUCLEOTIDE SEQUENCE</scope>
    <source>
        <strain evidence="2">FGSC 1904</strain>
    </source>
</reference>
<proteinExistence type="predicted"/>
<dbReference type="Proteomes" id="UP001281003">
    <property type="component" value="Unassembled WGS sequence"/>
</dbReference>
<gene>
    <name evidence="2" type="ORF">B0T20DRAFT_410548</name>
</gene>
<evidence type="ECO:0000313" key="2">
    <source>
        <dbReference type="EMBL" id="KAK3398237.1"/>
    </source>
</evidence>
<organism evidence="2 3">
    <name type="scientific">Sordaria brevicollis</name>
    <dbReference type="NCBI Taxonomy" id="83679"/>
    <lineage>
        <taxon>Eukaryota</taxon>
        <taxon>Fungi</taxon>
        <taxon>Dikarya</taxon>
        <taxon>Ascomycota</taxon>
        <taxon>Pezizomycotina</taxon>
        <taxon>Sordariomycetes</taxon>
        <taxon>Sordariomycetidae</taxon>
        <taxon>Sordariales</taxon>
        <taxon>Sordariaceae</taxon>
        <taxon>Sordaria</taxon>
    </lineage>
</organism>
<dbReference type="EMBL" id="JAUTDP010000006">
    <property type="protein sequence ID" value="KAK3398237.1"/>
    <property type="molecule type" value="Genomic_DNA"/>
</dbReference>
<feature type="signal peptide" evidence="1">
    <location>
        <begin position="1"/>
        <end position="16"/>
    </location>
</feature>
<reference evidence="2" key="2">
    <citation type="submission" date="2023-07" db="EMBL/GenBank/DDBJ databases">
        <authorList>
            <consortium name="Lawrence Berkeley National Laboratory"/>
            <person name="Haridas S."/>
            <person name="Hensen N."/>
            <person name="Bonometti L."/>
            <person name="Westerberg I."/>
            <person name="Brannstrom I.O."/>
            <person name="Guillou S."/>
            <person name="Cros-Aarteil S."/>
            <person name="Calhoun S."/>
            <person name="Kuo A."/>
            <person name="Mondo S."/>
            <person name="Pangilinan J."/>
            <person name="Riley R."/>
            <person name="LaButti K."/>
            <person name="Andreopoulos B."/>
            <person name="Lipzen A."/>
            <person name="Chen C."/>
            <person name="Yanf M."/>
            <person name="Daum C."/>
            <person name="Ng V."/>
            <person name="Clum A."/>
            <person name="Steindorff A."/>
            <person name="Ohm R."/>
            <person name="Martin F."/>
            <person name="Silar P."/>
            <person name="Natvig D."/>
            <person name="Lalanne C."/>
            <person name="Gautier V."/>
            <person name="Ament-velasquez S.L."/>
            <person name="Kruys A."/>
            <person name="Hutchinson M.I."/>
            <person name="Powell A.J."/>
            <person name="Barry K."/>
            <person name="Miller A.N."/>
            <person name="Grigoriev I.V."/>
            <person name="Debuchy R."/>
            <person name="Gladieux P."/>
            <person name="Thoren M.H."/>
            <person name="Johannesson H."/>
        </authorList>
    </citation>
    <scope>NUCLEOTIDE SEQUENCE</scope>
    <source>
        <strain evidence="2">FGSC 1904</strain>
    </source>
</reference>
<evidence type="ECO:0008006" key="4">
    <source>
        <dbReference type="Google" id="ProtNLM"/>
    </source>
</evidence>
<comment type="caution">
    <text evidence="2">The sequence shown here is derived from an EMBL/GenBank/DDBJ whole genome shotgun (WGS) entry which is preliminary data.</text>
</comment>
<keyword evidence="1" id="KW-0732">Signal</keyword>
<keyword evidence="3" id="KW-1185">Reference proteome</keyword>
<protein>
    <recommendedName>
        <fullName evidence="4">Secreted protein</fullName>
    </recommendedName>
</protein>
<name>A0AAE0PEB6_SORBR</name>
<accession>A0AAE0PEB6</accession>
<evidence type="ECO:0000256" key="1">
    <source>
        <dbReference type="SAM" id="SignalP"/>
    </source>
</evidence>
<sequence length="162" mass="18167">MVASLFFGIFLQTLVARTALTNKPASNSTPLSPSAHHFVSSSHHAWPILTLFLPVRLQEFSVVAWSLSKSTVSTVLSFWSLSFLLTLFYQKGNKRGLGSGIQAKVCFMNMVFRLPPYNTRLLIKQRSHLGLGFLSDLFLVRKSKKKRGRRGQVPPFTPAKCQ</sequence>
<evidence type="ECO:0000313" key="3">
    <source>
        <dbReference type="Proteomes" id="UP001281003"/>
    </source>
</evidence>
<feature type="chain" id="PRO_5041953693" description="Secreted protein" evidence="1">
    <location>
        <begin position="17"/>
        <end position="162"/>
    </location>
</feature>